<evidence type="ECO:0000256" key="1">
    <source>
        <dbReference type="SAM" id="MobiDB-lite"/>
    </source>
</evidence>
<feature type="region of interest" description="Disordered" evidence="1">
    <location>
        <begin position="87"/>
        <end position="162"/>
    </location>
</feature>
<name>A0A8S9KY19_BRACR</name>
<gene>
    <name evidence="2" type="ORF">F2Q68_00009512</name>
</gene>
<reference evidence="2" key="1">
    <citation type="submission" date="2019-12" db="EMBL/GenBank/DDBJ databases">
        <title>Genome sequencing and annotation of Brassica cretica.</title>
        <authorList>
            <person name="Studholme D.J."/>
            <person name="Sarris P.F."/>
        </authorList>
    </citation>
    <scope>NUCLEOTIDE SEQUENCE</scope>
    <source>
        <strain evidence="2">PFS-001/15</strain>
        <tissue evidence="2">Leaf</tissue>
    </source>
</reference>
<dbReference type="Proteomes" id="UP000712281">
    <property type="component" value="Unassembled WGS sequence"/>
</dbReference>
<feature type="region of interest" description="Disordered" evidence="1">
    <location>
        <begin position="52"/>
        <end position="74"/>
    </location>
</feature>
<feature type="compositionally biased region" description="Polar residues" evidence="1">
    <location>
        <begin position="59"/>
        <end position="70"/>
    </location>
</feature>
<dbReference type="EMBL" id="QGKW02000717">
    <property type="protein sequence ID" value="KAF2600640.1"/>
    <property type="molecule type" value="Genomic_DNA"/>
</dbReference>
<protein>
    <submittedName>
        <fullName evidence="2">Uncharacterized protein</fullName>
    </submittedName>
</protein>
<feature type="compositionally biased region" description="Basic and acidic residues" evidence="1">
    <location>
        <begin position="123"/>
        <end position="147"/>
    </location>
</feature>
<sequence length="162" mass="18309">MVWGSTAGAVETTAADAGKLSTTAIQKQSSSLRLTTPSKWRLYAALFPGTRETRPFSADQHTTPPFSTPSLRKVEAKVEEASHWVTRRYREKDSRHSSKHLRLKSPSDPIRFPVPHQQGQNSEHVDWEWGQKERGKRKNEDRVREEPPAPTSAGPEKSFAFC</sequence>
<accession>A0A8S9KY19</accession>
<dbReference type="AlphaFoldDB" id="A0A8S9KY19"/>
<evidence type="ECO:0000313" key="2">
    <source>
        <dbReference type="EMBL" id="KAF2600640.1"/>
    </source>
</evidence>
<organism evidence="2 3">
    <name type="scientific">Brassica cretica</name>
    <name type="common">Mustard</name>
    <dbReference type="NCBI Taxonomy" id="69181"/>
    <lineage>
        <taxon>Eukaryota</taxon>
        <taxon>Viridiplantae</taxon>
        <taxon>Streptophyta</taxon>
        <taxon>Embryophyta</taxon>
        <taxon>Tracheophyta</taxon>
        <taxon>Spermatophyta</taxon>
        <taxon>Magnoliopsida</taxon>
        <taxon>eudicotyledons</taxon>
        <taxon>Gunneridae</taxon>
        <taxon>Pentapetalae</taxon>
        <taxon>rosids</taxon>
        <taxon>malvids</taxon>
        <taxon>Brassicales</taxon>
        <taxon>Brassicaceae</taxon>
        <taxon>Brassiceae</taxon>
        <taxon>Brassica</taxon>
    </lineage>
</organism>
<evidence type="ECO:0000313" key="3">
    <source>
        <dbReference type="Proteomes" id="UP000712281"/>
    </source>
</evidence>
<comment type="caution">
    <text evidence="2">The sequence shown here is derived from an EMBL/GenBank/DDBJ whole genome shotgun (WGS) entry which is preliminary data.</text>
</comment>
<proteinExistence type="predicted"/>
<feature type="compositionally biased region" description="Basic and acidic residues" evidence="1">
    <location>
        <begin position="87"/>
        <end position="96"/>
    </location>
</feature>